<dbReference type="InterPro" id="IPR052709">
    <property type="entry name" value="Transposase-MT_Hybrid"/>
</dbReference>
<sequence>MSDDPPSKHHLREVMCFLYRAGKKAAAAHRMIVDTYGEDSLSERTVRKWYVRFRSGNFRTDDLQRPGVEKKFEDETLMELLEHDACQTQQQLANALSVTQQAVSLRLEKLGFIYQQGKWVRSDHTTRKRKLSARNSTGSDSPSQHPIADEHDTAPRKMKHRRKEYDD</sequence>
<dbReference type="Proteomes" id="UP000075886">
    <property type="component" value="Unassembled WGS sequence"/>
</dbReference>
<dbReference type="GO" id="GO:0042800">
    <property type="term" value="F:histone H3K4 methyltransferase activity"/>
    <property type="evidence" value="ECO:0007669"/>
    <property type="project" value="TreeGrafter"/>
</dbReference>
<keyword evidence="4" id="KW-1185">Reference proteome</keyword>
<dbReference type="GO" id="GO:0044547">
    <property type="term" value="F:DNA topoisomerase binding"/>
    <property type="evidence" value="ECO:0007669"/>
    <property type="project" value="TreeGrafter"/>
</dbReference>
<dbReference type="GO" id="GO:0006303">
    <property type="term" value="P:double-strand break repair via nonhomologous end joining"/>
    <property type="evidence" value="ECO:0007669"/>
    <property type="project" value="TreeGrafter"/>
</dbReference>
<dbReference type="Gene3D" id="1.10.10.1450">
    <property type="match status" value="1"/>
</dbReference>
<reference evidence="3" key="2">
    <citation type="submission" date="2020-05" db="UniProtKB">
        <authorList>
            <consortium name="EnsemblMetazoa"/>
        </authorList>
    </citation>
    <scope>IDENTIFICATION</scope>
    <source>
        <strain evidence="3">FAR1</strain>
    </source>
</reference>
<organism evidence="3 4">
    <name type="scientific">Anopheles farauti</name>
    <dbReference type="NCBI Taxonomy" id="69004"/>
    <lineage>
        <taxon>Eukaryota</taxon>
        <taxon>Metazoa</taxon>
        <taxon>Ecdysozoa</taxon>
        <taxon>Arthropoda</taxon>
        <taxon>Hexapoda</taxon>
        <taxon>Insecta</taxon>
        <taxon>Pterygota</taxon>
        <taxon>Neoptera</taxon>
        <taxon>Endopterygota</taxon>
        <taxon>Diptera</taxon>
        <taxon>Nematocera</taxon>
        <taxon>Culicoidea</taxon>
        <taxon>Culicidae</taxon>
        <taxon>Anophelinae</taxon>
        <taxon>Anopheles</taxon>
    </lineage>
</organism>
<dbReference type="GO" id="GO:0035861">
    <property type="term" value="C:site of double-strand break"/>
    <property type="evidence" value="ECO:0007669"/>
    <property type="project" value="TreeGrafter"/>
</dbReference>
<feature type="compositionally biased region" description="Polar residues" evidence="1">
    <location>
        <begin position="133"/>
        <end position="144"/>
    </location>
</feature>
<dbReference type="GO" id="GO:0000793">
    <property type="term" value="C:condensed chromosome"/>
    <property type="evidence" value="ECO:0007669"/>
    <property type="project" value="TreeGrafter"/>
</dbReference>
<dbReference type="STRING" id="69004.A0A182QRK4"/>
<dbReference type="EMBL" id="AXCN02001429">
    <property type="status" value="NOT_ANNOTATED_CDS"/>
    <property type="molecule type" value="Genomic_DNA"/>
</dbReference>
<dbReference type="GO" id="GO:0003697">
    <property type="term" value="F:single-stranded DNA binding"/>
    <property type="evidence" value="ECO:0007669"/>
    <property type="project" value="TreeGrafter"/>
</dbReference>
<dbReference type="GO" id="GO:0044774">
    <property type="term" value="P:mitotic DNA integrity checkpoint signaling"/>
    <property type="evidence" value="ECO:0007669"/>
    <property type="project" value="TreeGrafter"/>
</dbReference>
<accession>A0A182QRK4</accession>
<feature type="compositionally biased region" description="Basic residues" evidence="1">
    <location>
        <begin position="156"/>
        <end position="167"/>
    </location>
</feature>
<dbReference type="InterPro" id="IPR041426">
    <property type="entry name" value="Mos1_HTH"/>
</dbReference>
<dbReference type="PANTHER" id="PTHR46060">
    <property type="entry name" value="MARINER MOS1 TRANSPOSASE-LIKE PROTEIN"/>
    <property type="match status" value="1"/>
</dbReference>
<feature type="region of interest" description="Disordered" evidence="1">
    <location>
        <begin position="124"/>
        <end position="167"/>
    </location>
</feature>
<dbReference type="VEuPathDB" id="VectorBase:AFAF015454"/>
<dbReference type="GO" id="GO:0046975">
    <property type="term" value="F:histone H3K36 methyltransferase activity"/>
    <property type="evidence" value="ECO:0007669"/>
    <property type="project" value="TreeGrafter"/>
</dbReference>
<reference evidence="4" key="1">
    <citation type="submission" date="2014-01" db="EMBL/GenBank/DDBJ databases">
        <title>The Genome Sequence of Anopheles farauti FAR1 (V2).</title>
        <authorList>
            <consortium name="The Broad Institute Genomics Platform"/>
            <person name="Neafsey D.E."/>
            <person name="Besansky N."/>
            <person name="Howell P."/>
            <person name="Walton C."/>
            <person name="Young S.K."/>
            <person name="Zeng Q."/>
            <person name="Gargeya S."/>
            <person name="Fitzgerald M."/>
            <person name="Haas B."/>
            <person name="Abouelleil A."/>
            <person name="Allen A.W."/>
            <person name="Alvarado L."/>
            <person name="Arachchi H.M."/>
            <person name="Berlin A.M."/>
            <person name="Chapman S.B."/>
            <person name="Gainer-Dewar J."/>
            <person name="Goldberg J."/>
            <person name="Griggs A."/>
            <person name="Gujja S."/>
            <person name="Hansen M."/>
            <person name="Howarth C."/>
            <person name="Imamovic A."/>
            <person name="Ireland A."/>
            <person name="Larimer J."/>
            <person name="McCowan C."/>
            <person name="Murphy C."/>
            <person name="Pearson M."/>
            <person name="Poon T.W."/>
            <person name="Priest M."/>
            <person name="Roberts A."/>
            <person name="Saif S."/>
            <person name="Shea T."/>
            <person name="Sisk P."/>
            <person name="Sykes S."/>
            <person name="Wortman J."/>
            <person name="Nusbaum C."/>
            <person name="Birren B."/>
        </authorList>
    </citation>
    <scope>NUCLEOTIDE SEQUENCE [LARGE SCALE GENOMIC DNA]</scope>
    <source>
        <strain evidence="4">FAR1</strain>
    </source>
</reference>
<dbReference type="GO" id="GO:0015074">
    <property type="term" value="P:DNA integration"/>
    <property type="evidence" value="ECO:0007669"/>
    <property type="project" value="TreeGrafter"/>
</dbReference>
<evidence type="ECO:0000313" key="4">
    <source>
        <dbReference type="Proteomes" id="UP000075886"/>
    </source>
</evidence>
<evidence type="ECO:0000259" key="2">
    <source>
        <dbReference type="Pfam" id="PF17906"/>
    </source>
</evidence>
<dbReference type="Pfam" id="PF17906">
    <property type="entry name" value="HTH_48"/>
    <property type="match status" value="1"/>
</dbReference>
<dbReference type="GO" id="GO:0005634">
    <property type="term" value="C:nucleus"/>
    <property type="evidence" value="ECO:0007669"/>
    <property type="project" value="TreeGrafter"/>
</dbReference>
<proteinExistence type="predicted"/>
<dbReference type="PANTHER" id="PTHR46060:SF2">
    <property type="entry name" value="HISTONE-LYSINE N-METHYLTRANSFERASE SETMAR"/>
    <property type="match status" value="1"/>
</dbReference>
<dbReference type="InterPro" id="IPR036388">
    <property type="entry name" value="WH-like_DNA-bd_sf"/>
</dbReference>
<feature type="domain" description="Mos1 transposase HTH" evidence="2">
    <location>
        <begin position="8"/>
        <end position="57"/>
    </location>
</feature>
<dbReference type="GO" id="GO:0000014">
    <property type="term" value="F:single-stranded DNA endodeoxyribonuclease activity"/>
    <property type="evidence" value="ECO:0007669"/>
    <property type="project" value="TreeGrafter"/>
</dbReference>
<protein>
    <recommendedName>
        <fullName evidence="2">Mos1 transposase HTH domain-containing protein</fullName>
    </recommendedName>
</protein>
<dbReference type="EnsemblMetazoa" id="AFAF015454-RA">
    <property type="protein sequence ID" value="AFAF015454-PA"/>
    <property type="gene ID" value="AFAF015454"/>
</dbReference>
<dbReference type="AlphaFoldDB" id="A0A182QRK4"/>
<dbReference type="GO" id="GO:0000729">
    <property type="term" value="P:DNA double-strand break processing"/>
    <property type="evidence" value="ECO:0007669"/>
    <property type="project" value="TreeGrafter"/>
</dbReference>
<dbReference type="Gene3D" id="1.10.10.10">
    <property type="entry name" value="Winged helix-like DNA-binding domain superfamily/Winged helix DNA-binding domain"/>
    <property type="match status" value="1"/>
</dbReference>
<dbReference type="GO" id="GO:0003690">
    <property type="term" value="F:double-stranded DNA binding"/>
    <property type="evidence" value="ECO:0007669"/>
    <property type="project" value="TreeGrafter"/>
</dbReference>
<evidence type="ECO:0000313" key="3">
    <source>
        <dbReference type="EnsemblMetazoa" id="AFAF015454-PA"/>
    </source>
</evidence>
<dbReference type="GO" id="GO:0031297">
    <property type="term" value="P:replication fork processing"/>
    <property type="evidence" value="ECO:0007669"/>
    <property type="project" value="TreeGrafter"/>
</dbReference>
<evidence type="ECO:0000256" key="1">
    <source>
        <dbReference type="SAM" id="MobiDB-lite"/>
    </source>
</evidence>
<name>A0A182QRK4_9DIPT</name>